<evidence type="ECO:0000256" key="1">
    <source>
        <dbReference type="SAM" id="MobiDB-lite"/>
    </source>
</evidence>
<feature type="region of interest" description="Disordered" evidence="1">
    <location>
        <begin position="1"/>
        <end position="35"/>
    </location>
</feature>
<dbReference type="Proteomes" id="UP000230002">
    <property type="component" value="Unassembled WGS sequence"/>
</dbReference>
<organism evidence="2 3">
    <name type="scientific">Ganoderma sinense ZZ0214-1</name>
    <dbReference type="NCBI Taxonomy" id="1077348"/>
    <lineage>
        <taxon>Eukaryota</taxon>
        <taxon>Fungi</taxon>
        <taxon>Dikarya</taxon>
        <taxon>Basidiomycota</taxon>
        <taxon>Agaricomycotina</taxon>
        <taxon>Agaricomycetes</taxon>
        <taxon>Polyporales</taxon>
        <taxon>Polyporaceae</taxon>
        <taxon>Ganoderma</taxon>
    </lineage>
</organism>
<proteinExistence type="predicted"/>
<gene>
    <name evidence="2" type="ORF">GSI_12644</name>
</gene>
<dbReference type="EMBL" id="AYKW01000056">
    <property type="protein sequence ID" value="PIL24758.1"/>
    <property type="molecule type" value="Genomic_DNA"/>
</dbReference>
<dbReference type="AlphaFoldDB" id="A0A2G8RTU5"/>
<protein>
    <submittedName>
        <fullName evidence="2">Uncharacterized protein</fullName>
    </submittedName>
</protein>
<comment type="caution">
    <text evidence="2">The sequence shown here is derived from an EMBL/GenBank/DDBJ whole genome shotgun (WGS) entry which is preliminary data.</text>
</comment>
<reference evidence="2 3" key="1">
    <citation type="journal article" date="2015" name="Sci. Rep.">
        <title>Chromosome-level genome map provides insights into diverse defense mechanisms in the medicinal fungus Ganoderma sinense.</title>
        <authorList>
            <person name="Zhu Y."/>
            <person name="Xu J."/>
            <person name="Sun C."/>
            <person name="Zhou S."/>
            <person name="Xu H."/>
            <person name="Nelson D.R."/>
            <person name="Qian J."/>
            <person name="Song J."/>
            <person name="Luo H."/>
            <person name="Xiang L."/>
            <person name="Li Y."/>
            <person name="Xu Z."/>
            <person name="Ji A."/>
            <person name="Wang L."/>
            <person name="Lu S."/>
            <person name="Hayward A."/>
            <person name="Sun W."/>
            <person name="Li X."/>
            <person name="Schwartz D.C."/>
            <person name="Wang Y."/>
            <person name="Chen S."/>
        </authorList>
    </citation>
    <scope>NUCLEOTIDE SEQUENCE [LARGE SCALE GENOMIC DNA]</scope>
    <source>
        <strain evidence="2 3">ZZ0214-1</strain>
    </source>
</reference>
<feature type="compositionally biased region" description="Polar residues" evidence="1">
    <location>
        <begin position="1"/>
        <end position="16"/>
    </location>
</feature>
<name>A0A2G8RTU5_9APHY</name>
<evidence type="ECO:0000313" key="2">
    <source>
        <dbReference type="EMBL" id="PIL24758.1"/>
    </source>
</evidence>
<sequence length="106" mass="11517">MWRMVPSSSNCITGRMSSPEPPPSSAGEETFPRSAVDATERTALWARNSMPSVERQMISGGGTSARERVEISEGGDLESLSGELGLRNLKSCGTLPCMRTNSRRRK</sequence>
<keyword evidence="3" id="KW-1185">Reference proteome</keyword>
<evidence type="ECO:0000313" key="3">
    <source>
        <dbReference type="Proteomes" id="UP000230002"/>
    </source>
</evidence>
<accession>A0A2G8RTU5</accession>